<gene>
    <name evidence="2" type="ORF">PsYK624_137310</name>
</gene>
<accession>A0A9P3LJL9</accession>
<dbReference type="EMBL" id="BPQB01000072">
    <property type="protein sequence ID" value="GJE97510.1"/>
    <property type="molecule type" value="Genomic_DNA"/>
</dbReference>
<feature type="compositionally biased region" description="Polar residues" evidence="1">
    <location>
        <begin position="7"/>
        <end position="16"/>
    </location>
</feature>
<proteinExistence type="predicted"/>
<protein>
    <submittedName>
        <fullName evidence="2">Uncharacterized protein</fullName>
    </submittedName>
</protein>
<evidence type="ECO:0000256" key="1">
    <source>
        <dbReference type="SAM" id="MobiDB-lite"/>
    </source>
</evidence>
<reference evidence="2 3" key="1">
    <citation type="submission" date="2021-08" db="EMBL/GenBank/DDBJ databases">
        <title>Draft Genome Sequence of Phanerochaete sordida strain YK-624.</title>
        <authorList>
            <person name="Mori T."/>
            <person name="Dohra H."/>
            <person name="Suzuki T."/>
            <person name="Kawagishi H."/>
            <person name="Hirai H."/>
        </authorList>
    </citation>
    <scope>NUCLEOTIDE SEQUENCE [LARGE SCALE GENOMIC DNA]</scope>
    <source>
        <strain evidence="2 3">YK-624</strain>
    </source>
</reference>
<organism evidence="2 3">
    <name type="scientific">Phanerochaete sordida</name>
    <dbReference type="NCBI Taxonomy" id="48140"/>
    <lineage>
        <taxon>Eukaryota</taxon>
        <taxon>Fungi</taxon>
        <taxon>Dikarya</taxon>
        <taxon>Basidiomycota</taxon>
        <taxon>Agaricomycotina</taxon>
        <taxon>Agaricomycetes</taxon>
        <taxon>Polyporales</taxon>
        <taxon>Phanerochaetaceae</taxon>
        <taxon>Phanerochaete</taxon>
    </lineage>
</organism>
<sequence length="98" mass="11253">MLVRPSSIPTASRQRNTAQDRATDRPRRRRSGWSEDGVLATCLEYDIHVSSPKHRYSSQHAQAMKHTLRPRHGAHLALCLQQLRPVPQRRSLVLELPL</sequence>
<name>A0A9P3LJL9_9APHY</name>
<evidence type="ECO:0000313" key="3">
    <source>
        <dbReference type="Proteomes" id="UP000703269"/>
    </source>
</evidence>
<dbReference type="AlphaFoldDB" id="A0A9P3LJL9"/>
<keyword evidence="3" id="KW-1185">Reference proteome</keyword>
<comment type="caution">
    <text evidence="2">The sequence shown here is derived from an EMBL/GenBank/DDBJ whole genome shotgun (WGS) entry which is preliminary data.</text>
</comment>
<evidence type="ECO:0000313" key="2">
    <source>
        <dbReference type="EMBL" id="GJE97510.1"/>
    </source>
</evidence>
<dbReference type="Proteomes" id="UP000703269">
    <property type="component" value="Unassembled WGS sequence"/>
</dbReference>
<feature type="region of interest" description="Disordered" evidence="1">
    <location>
        <begin position="1"/>
        <end position="33"/>
    </location>
</feature>